<comment type="caution">
    <text evidence="8">The sequence shown here is derived from an EMBL/GenBank/DDBJ whole genome shotgun (WGS) entry which is preliminary data.</text>
</comment>
<feature type="binding site" evidence="7">
    <location>
        <position position="87"/>
    </location>
    <ligand>
        <name>S-adenosyl-L-methionine</name>
        <dbReference type="ChEBI" id="CHEBI:59789"/>
    </ligand>
</feature>
<dbReference type="InterPro" id="IPR055361">
    <property type="entry name" value="tRNA_methyltr_TrmB_bact"/>
</dbReference>
<reference evidence="9" key="1">
    <citation type="submission" date="2017-08" db="EMBL/GenBank/DDBJ databases">
        <authorList>
            <person name="Alvarez-Ponce D."/>
            <person name="Weitzman C.L."/>
            <person name="Tillett R.L."/>
            <person name="Sandmeier F.C."/>
            <person name="Tracy C.R."/>
        </authorList>
    </citation>
    <scope>NUCLEOTIDE SEQUENCE [LARGE SCALE GENOMIC DNA]</scope>
    <source>
        <strain evidence="9">723</strain>
    </source>
</reference>
<evidence type="ECO:0000256" key="6">
    <source>
        <dbReference type="ARBA" id="ARBA00022694"/>
    </source>
</evidence>
<keyword evidence="3 7" id="KW-0489">Methyltransferase</keyword>
<dbReference type="GO" id="GO:0008176">
    <property type="term" value="F:tRNA (guanine(46)-N7)-methyltransferase activity"/>
    <property type="evidence" value="ECO:0007669"/>
    <property type="project" value="UniProtKB-UniRule"/>
</dbReference>
<evidence type="ECO:0000256" key="7">
    <source>
        <dbReference type="HAMAP-Rule" id="MF_01057"/>
    </source>
</evidence>
<dbReference type="InterPro" id="IPR029063">
    <property type="entry name" value="SAM-dependent_MTases_sf"/>
</dbReference>
<feature type="binding site" evidence="7">
    <location>
        <position position="144"/>
    </location>
    <ligand>
        <name>substrate</name>
    </ligand>
</feature>
<accession>A0A269THK4</accession>
<keyword evidence="5 7" id="KW-0949">S-adenosyl-L-methionine</keyword>
<dbReference type="InterPro" id="IPR003358">
    <property type="entry name" value="tRNA_(Gua-N-7)_MeTrfase_Trmb"/>
</dbReference>
<evidence type="ECO:0000256" key="2">
    <source>
        <dbReference type="ARBA" id="ARBA00003015"/>
    </source>
</evidence>
<evidence type="ECO:0000313" key="8">
    <source>
        <dbReference type="EMBL" id="PAK20914.1"/>
    </source>
</evidence>
<protein>
    <recommendedName>
        <fullName evidence="7">tRNA (guanine-N(7)-)-methyltransferase</fullName>
        <ecNumber evidence="7">2.1.1.33</ecNumber>
    </recommendedName>
    <alternativeName>
        <fullName evidence="7">tRNA (guanine(46)-N(7))-methyltransferase</fullName>
    </alternativeName>
    <alternativeName>
        <fullName evidence="7">tRNA(m7G46)-methyltransferase</fullName>
    </alternativeName>
</protein>
<dbReference type="PROSITE" id="PS51625">
    <property type="entry name" value="SAM_MT_TRMB"/>
    <property type="match status" value="1"/>
</dbReference>
<evidence type="ECO:0000256" key="3">
    <source>
        <dbReference type="ARBA" id="ARBA00022603"/>
    </source>
</evidence>
<dbReference type="GO" id="GO:0043527">
    <property type="term" value="C:tRNA methyltransferase complex"/>
    <property type="evidence" value="ECO:0007669"/>
    <property type="project" value="TreeGrafter"/>
</dbReference>
<feature type="binding site" evidence="7">
    <location>
        <position position="35"/>
    </location>
    <ligand>
        <name>S-adenosyl-L-methionine</name>
        <dbReference type="ChEBI" id="CHEBI:59789"/>
    </ligand>
</feature>
<organism evidence="8 9">
    <name type="scientific">Mycoplasmopsis agassizii</name>
    <dbReference type="NCBI Taxonomy" id="33922"/>
    <lineage>
        <taxon>Bacteria</taxon>
        <taxon>Bacillati</taxon>
        <taxon>Mycoplasmatota</taxon>
        <taxon>Mycoplasmoidales</taxon>
        <taxon>Metamycoplasmataceae</taxon>
        <taxon>Mycoplasmopsis</taxon>
    </lineage>
</organism>
<dbReference type="OrthoDB" id="9802090at2"/>
<dbReference type="PANTHER" id="PTHR23417:SF14">
    <property type="entry name" value="PENTACOTRIPEPTIDE-REPEAT REGION OF PRORP DOMAIN-CONTAINING PROTEIN"/>
    <property type="match status" value="1"/>
</dbReference>
<feature type="binding site" evidence="7">
    <location>
        <position position="108"/>
    </location>
    <ligand>
        <name>S-adenosyl-L-methionine</name>
        <dbReference type="ChEBI" id="CHEBI:59789"/>
    </ligand>
</feature>
<dbReference type="Proteomes" id="UP000216943">
    <property type="component" value="Unassembled WGS sequence"/>
</dbReference>
<dbReference type="RefSeq" id="WP_095335203.1">
    <property type="nucleotide sequence ID" value="NZ_NQNY01000020.1"/>
</dbReference>
<dbReference type="PANTHER" id="PTHR23417">
    <property type="entry name" value="3-DEOXY-D-MANNO-OCTULOSONIC-ACID TRANSFERASE/TRNA GUANINE-N 7 - -METHYLTRANSFERASE"/>
    <property type="match status" value="1"/>
</dbReference>
<feature type="binding site" evidence="7">
    <location>
        <position position="112"/>
    </location>
    <ligand>
        <name>substrate</name>
    </ligand>
</feature>
<name>A0A269THK4_9BACT</name>
<keyword evidence="4 7" id="KW-0808">Transferase</keyword>
<dbReference type="Gene3D" id="3.40.50.150">
    <property type="entry name" value="Vaccinia Virus protein VP39"/>
    <property type="match status" value="1"/>
</dbReference>
<dbReference type="Pfam" id="PF02390">
    <property type="entry name" value="Methyltransf_4"/>
    <property type="match status" value="1"/>
</dbReference>
<comment type="caution">
    <text evidence="7">Lacks conserved residue(s) required for the propagation of feature annotation.</text>
</comment>
<proteinExistence type="inferred from homology"/>
<dbReference type="HAMAP" id="MF_01057">
    <property type="entry name" value="tRNA_methyltr_TrmB"/>
    <property type="match status" value="1"/>
</dbReference>
<evidence type="ECO:0000256" key="5">
    <source>
        <dbReference type="ARBA" id="ARBA00022691"/>
    </source>
</evidence>
<evidence type="ECO:0000256" key="1">
    <source>
        <dbReference type="ARBA" id="ARBA00000142"/>
    </source>
</evidence>
<feature type="binding site" evidence="7">
    <location>
        <position position="60"/>
    </location>
    <ligand>
        <name>S-adenosyl-L-methionine</name>
        <dbReference type="ChEBI" id="CHEBI:59789"/>
    </ligand>
</feature>
<dbReference type="EMBL" id="NQNY01000020">
    <property type="protein sequence ID" value="PAK20914.1"/>
    <property type="molecule type" value="Genomic_DNA"/>
</dbReference>
<dbReference type="AlphaFoldDB" id="A0A269THK4"/>
<comment type="catalytic activity">
    <reaction evidence="1 7">
        <text>guanosine(46) in tRNA + S-adenosyl-L-methionine = N(7)-methylguanosine(46) in tRNA + S-adenosyl-L-homocysteine</text>
        <dbReference type="Rhea" id="RHEA:42708"/>
        <dbReference type="Rhea" id="RHEA-COMP:10188"/>
        <dbReference type="Rhea" id="RHEA-COMP:10189"/>
        <dbReference type="ChEBI" id="CHEBI:57856"/>
        <dbReference type="ChEBI" id="CHEBI:59789"/>
        <dbReference type="ChEBI" id="CHEBI:74269"/>
        <dbReference type="ChEBI" id="CHEBI:74480"/>
        <dbReference type="EC" id="2.1.1.33"/>
    </reaction>
</comment>
<keyword evidence="6 7" id="KW-0819">tRNA processing</keyword>
<comment type="similarity">
    <text evidence="7">Belongs to the class I-like SAM-binding methyltransferase superfamily. TrmB family.</text>
</comment>
<comment type="pathway">
    <text evidence="7">tRNA modification; N(7)-methylguanine-tRNA biosynthesis.</text>
</comment>
<gene>
    <name evidence="7 8" type="primary">trmB</name>
    <name evidence="8" type="ORF">CJJ23_04780</name>
</gene>
<sequence>MGRLRFDKEKTTKAYESRYTIKNFPLVLKENAVLEIGMGKGKMLSALAFKNPHNNYYGIEKFATIVAHAVKKAESLQLSNINFIIDDVKDALLNIQGKADLIWLTFSDPWPKARHEKFRLTNKKFLSLYKNMIKTDGLIKLKTDNDDFFAYSKQSIDEFGCEIVEISDDFHNSPFAVDNEMTDYEQKFSQVGKKINYLAFRYKK</sequence>
<dbReference type="EC" id="2.1.1.33" evidence="7"/>
<dbReference type="NCBIfam" id="TIGR00091">
    <property type="entry name" value="tRNA (guanosine(46)-N7)-methyltransferase TrmB"/>
    <property type="match status" value="1"/>
</dbReference>
<evidence type="ECO:0000256" key="4">
    <source>
        <dbReference type="ARBA" id="ARBA00022679"/>
    </source>
</evidence>
<comment type="function">
    <text evidence="2 7">Catalyzes the formation of N(7)-methylguanine at position 46 (m7G46) in tRNA.</text>
</comment>
<evidence type="ECO:0000313" key="9">
    <source>
        <dbReference type="Proteomes" id="UP000216943"/>
    </source>
</evidence>
<dbReference type="SUPFAM" id="SSF53335">
    <property type="entry name" value="S-adenosyl-L-methionine-dependent methyltransferases"/>
    <property type="match status" value="1"/>
</dbReference>
<dbReference type="UniPathway" id="UPA00989"/>
<dbReference type="CDD" id="cd02440">
    <property type="entry name" value="AdoMet_MTases"/>
    <property type="match status" value="1"/>
</dbReference>
<feature type="binding site" evidence="7">
    <location>
        <begin position="182"/>
        <end position="185"/>
    </location>
    <ligand>
        <name>substrate</name>
    </ligand>
</feature>
<dbReference type="NCBIfam" id="NF001080">
    <property type="entry name" value="PRK00121.2-2"/>
    <property type="match status" value="1"/>
</dbReference>